<reference evidence="1 2" key="1">
    <citation type="journal article" date="2015" name="Genome Announc.">
        <title>Expanding the biotechnology potential of lactobacilli through comparative genomics of 213 strains and associated genera.</title>
        <authorList>
            <person name="Sun Z."/>
            <person name="Harris H.M."/>
            <person name="McCann A."/>
            <person name="Guo C."/>
            <person name="Argimon S."/>
            <person name="Zhang W."/>
            <person name="Yang X."/>
            <person name="Jeffery I.B."/>
            <person name="Cooney J.C."/>
            <person name="Kagawa T.F."/>
            <person name="Liu W."/>
            <person name="Song Y."/>
            <person name="Salvetti E."/>
            <person name="Wrobel A."/>
            <person name="Rasinkangas P."/>
            <person name="Parkhill J."/>
            <person name="Rea M.C."/>
            <person name="O'Sullivan O."/>
            <person name="Ritari J."/>
            <person name="Douillard F.P."/>
            <person name="Paul Ross R."/>
            <person name="Yang R."/>
            <person name="Briner A.E."/>
            <person name="Felis G.E."/>
            <person name="de Vos W.M."/>
            <person name="Barrangou R."/>
            <person name="Klaenhammer T.R."/>
            <person name="Caufield P.W."/>
            <person name="Cui Y."/>
            <person name="Zhang H."/>
            <person name="O'Toole P.W."/>
        </authorList>
    </citation>
    <scope>NUCLEOTIDE SEQUENCE [LARGE SCALE GENOMIC DNA]</scope>
    <source>
        <strain evidence="1 2">DSM 15945</strain>
    </source>
</reference>
<dbReference type="GO" id="GO:0006310">
    <property type="term" value="P:DNA recombination"/>
    <property type="evidence" value="ECO:0007669"/>
    <property type="project" value="InterPro"/>
</dbReference>
<dbReference type="GO" id="GO:0006281">
    <property type="term" value="P:DNA repair"/>
    <property type="evidence" value="ECO:0007669"/>
    <property type="project" value="InterPro"/>
</dbReference>
<keyword evidence="2" id="KW-1185">Reference proteome</keyword>
<dbReference type="STRING" id="1423783.FC50_GL000929"/>
<dbReference type="Gene3D" id="3.30.1330.70">
    <property type="entry name" value="Holliday junction resolvase RusA"/>
    <property type="match status" value="1"/>
</dbReference>
<dbReference type="SUPFAM" id="SSF103084">
    <property type="entry name" value="Holliday junction resolvase RusA"/>
    <property type="match status" value="1"/>
</dbReference>
<gene>
    <name evidence="1" type="ORF">FC50_GL000929</name>
</gene>
<name>A0A0R1U565_9LACO</name>
<organism evidence="1 2">
    <name type="scientific">Lacticaseibacillus pantheris DSM 15945 = JCM 12539 = NBRC 106106</name>
    <dbReference type="NCBI Taxonomy" id="1423783"/>
    <lineage>
        <taxon>Bacteria</taxon>
        <taxon>Bacillati</taxon>
        <taxon>Bacillota</taxon>
        <taxon>Bacilli</taxon>
        <taxon>Lactobacillales</taxon>
        <taxon>Lactobacillaceae</taxon>
        <taxon>Lacticaseibacillus</taxon>
    </lineage>
</organism>
<sequence length="118" mass="13825">MIPLPLATLNQYISAERTNRFKAAKIKHNATNIAKMFTVKAIREGVTFRWGVPLRFDWYCADKRSDPDNIAFQHKFVFDGMMAAGFLENDNWAHIVELNDRFFIDKKRPRVEVYEIGE</sequence>
<evidence type="ECO:0000313" key="1">
    <source>
        <dbReference type="EMBL" id="KRL86408.1"/>
    </source>
</evidence>
<dbReference type="Proteomes" id="UP000051922">
    <property type="component" value="Unassembled WGS sequence"/>
</dbReference>
<accession>A0A0R1U565</accession>
<evidence type="ECO:0000313" key="2">
    <source>
        <dbReference type="Proteomes" id="UP000051922"/>
    </source>
</evidence>
<dbReference type="GO" id="GO:0000287">
    <property type="term" value="F:magnesium ion binding"/>
    <property type="evidence" value="ECO:0007669"/>
    <property type="project" value="InterPro"/>
</dbReference>
<evidence type="ECO:0008006" key="3">
    <source>
        <dbReference type="Google" id="ProtNLM"/>
    </source>
</evidence>
<dbReference type="EMBL" id="AZFJ01000045">
    <property type="protein sequence ID" value="KRL86408.1"/>
    <property type="molecule type" value="Genomic_DNA"/>
</dbReference>
<dbReference type="PATRIC" id="fig|1423783.4.peg.959"/>
<comment type="caution">
    <text evidence="1">The sequence shown here is derived from an EMBL/GenBank/DDBJ whole genome shotgun (WGS) entry which is preliminary data.</text>
</comment>
<dbReference type="InterPro" id="IPR036614">
    <property type="entry name" value="RusA-like_sf"/>
</dbReference>
<proteinExistence type="predicted"/>
<dbReference type="AlphaFoldDB" id="A0A0R1U565"/>
<protein>
    <recommendedName>
        <fullName evidence="3">Prophage Lp2 protein 24</fullName>
    </recommendedName>
</protein>